<dbReference type="EMBL" id="ML005416">
    <property type="protein sequence ID" value="RKP18592.1"/>
    <property type="molecule type" value="Genomic_DNA"/>
</dbReference>
<keyword evidence="1" id="KW-0539">Nucleus</keyword>
<comment type="subcellular location">
    <subcellularLocation>
        <location evidence="1">Nucleus</location>
    </subcellularLocation>
</comment>
<dbReference type="AlphaFoldDB" id="A0A4P9YHV5"/>
<keyword evidence="1" id="KW-0234">DNA repair</keyword>
<keyword evidence="1" id="KW-0805">Transcription regulation</keyword>
<sequence length="107" mass="12488">MLAPCNHEAYYHVFDQYGGKYYNTKFAISQMLEFLTVQAKDFLENIYRDPINGFCIFGMLDTLSQSVILRFLWSDSPLPISFINKWRRDPSVALNASLKTLNRLKII</sequence>
<gene>
    <name evidence="2" type="ORF">ROZALSC1DRAFT_23081</name>
</gene>
<reference evidence="3" key="1">
    <citation type="journal article" date="2018" name="Nat. Microbiol.">
        <title>Leveraging single-cell genomics to expand the fungal tree of life.</title>
        <authorList>
            <person name="Ahrendt S.R."/>
            <person name="Quandt C.A."/>
            <person name="Ciobanu D."/>
            <person name="Clum A."/>
            <person name="Salamov A."/>
            <person name="Andreopoulos B."/>
            <person name="Cheng J.F."/>
            <person name="Woyke T."/>
            <person name="Pelin A."/>
            <person name="Henrissat B."/>
            <person name="Reynolds N.K."/>
            <person name="Benny G.L."/>
            <person name="Smith M.E."/>
            <person name="James T.Y."/>
            <person name="Grigoriev I.V."/>
        </authorList>
    </citation>
    <scope>NUCLEOTIDE SEQUENCE [LARGE SCALE GENOMIC DNA]</scope>
    <source>
        <strain evidence="3">CSF55</strain>
    </source>
</reference>
<dbReference type="GO" id="GO:0001671">
    <property type="term" value="F:ATPase activator activity"/>
    <property type="evidence" value="ECO:0007669"/>
    <property type="project" value="InterPro"/>
</dbReference>
<comment type="function">
    <text evidence="1">Component of the general transcription and DNA repair factor IIH (TFIIH) core complex which is involved in general and transcription-coupled nucleotide excision repair (NER) of damaged DNA.</text>
</comment>
<evidence type="ECO:0000256" key="1">
    <source>
        <dbReference type="RuleBase" id="RU364024"/>
    </source>
</evidence>
<evidence type="ECO:0000313" key="2">
    <source>
        <dbReference type="EMBL" id="RKP18592.1"/>
    </source>
</evidence>
<dbReference type="InterPro" id="IPR004598">
    <property type="entry name" value="TFIIH_p52/Tfb2"/>
</dbReference>
<dbReference type="GO" id="GO:0000439">
    <property type="term" value="C:transcription factor TFIIH core complex"/>
    <property type="evidence" value="ECO:0007669"/>
    <property type="project" value="InterPro"/>
</dbReference>
<protein>
    <recommendedName>
        <fullName evidence="1">RNA polymerase II transcription factor B subunit 2</fullName>
    </recommendedName>
</protein>
<dbReference type="GO" id="GO:0006289">
    <property type="term" value="P:nucleotide-excision repair"/>
    <property type="evidence" value="ECO:0007669"/>
    <property type="project" value="InterPro"/>
</dbReference>
<evidence type="ECO:0000313" key="3">
    <source>
        <dbReference type="Proteomes" id="UP000281549"/>
    </source>
</evidence>
<dbReference type="Proteomes" id="UP000281549">
    <property type="component" value="Unassembled WGS sequence"/>
</dbReference>
<keyword evidence="1" id="KW-0227">DNA damage</keyword>
<comment type="similarity">
    <text evidence="1">Belongs to the TFB2 family.</text>
</comment>
<name>A0A4P9YHV5_ROZAC</name>
<dbReference type="Pfam" id="PF03849">
    <property type="entry name" value="Tfb2"/>
    <property type="match status" value="1"/>
</dbReference>
<proteinExistence type="inferred from homology"/>
<feature type="non-terminal residue" evidence="2">
    <location>
        <position position="107"/>
    </location>
</feature>
<accession>A0A4P9YHV5</accession>
<organism evidence="2 3">
    <name type="scientific">Rozella allomycis (strain CSF55)</name>
    <dbReference type="NCBI Taxonomy" id="988480"/>
    <lineage>
        <taxon>Eukaryota</taxon>
        <taxon>Fungi</taxon>
        <taxon>Fungi incertae sedis</taxon>
        <taxon>Cryptomycota</taxon>
        <taxon>Cryptomycota incertae sedis</taxon>
        <taxon>Rozella</taxon>
    </lineage>
</organism>
<keyword evidence="1" id="KW-0804">Transcription</keyword>